<dbReference type="Pfam" id="PF02696">
    <property type="entry name" value="SelO"/>
    <property type="match status" value="1"/>
</dbReference>
<evidence type="ECO:0000313" key="12">
    <source>
        <dbReference type="EMBL" id="KAK4536504.1"/>
    </source>
</evidence>
<dbReference type="GO" id="GO:0005524">
    <property type="term" value="F:ATP binding"/>
    <property type="evidence" value="ECO:0007669"/>
    <property type="project" value="UniProtKB-KW"/>
</dbReference>
<gene>
    <name evidence="12" type="ORF">CDCA_CDCA08G2529</name>
</gene>
<comment type="cofactor">
    <cofactor evidence="1">
        <name>Mg(2+)</name>
        <dbReference type="ChEBI" id="CHEBI:18420"/>
    </cofactor>
</comment>
<proteinExistence type="inferred from homology"/>
<evidence type="ECO:0000256" key="3">
    <source>
        <dbReference type="ARBA" id="ARBA00022679"/>
    </source>
</evidence>
<comment type="caution">
    <text evidence="12">The sequence shown here is derived from an EMBL/GenBank/DDBJ whole genome shotgun (WGS) entry which is preliminary data.</text>
</comment>
<keyword evidence="7" id="KW-0067">ATP-binding</keyword>
<evidence type="ECO:0000256" key="9">
    <source>
        <dbReference type="ARBA" id="ARBA00031547"/>
    </source>
</evidence>
<dbReference type="AlphaFoldDB" id="A0AAV9IW48"/>
<keyword evidence="11" id="KW-0732">Signal</keyword>
<dbReference type="EMBL" id="JANCYW010000008">
    <property type="protein sequence ID" value="KAK4536504.1"/>
    <property type="molecule type" value="Genomic_DNA"/>
</dbReference>
<evidence type="ECO:0000256" key="5">
    <source>
        <dbReference type="ARBA" id="ARBA00022723"/>
    </source>
</evidence>
<evidence type="ECO:0000256" key="6">
    <source>
        <dbReference type="ARBA" id="ARBA00022741"/>
    </source>
</evidence>
<evidence type="ECO:0000256" key="2">
    <source>
        <dbReference type="ARBA" id="ARBA00009747"/>
    </source>
</evidence>
<feature type="signal peptide" evidence="11">
    <location>
        <begin position="1"/>
        <end position="29"/>
    </location>
</feature>
<dbReference type="HAMAP" id="MF_00692">
    <property type="entry name" value="SelO"/>
    <property type="match status" value="1"/>
</dbReference>
<evidence type="ECO:0000256" key="8">
    <source>
        <dbReference type="ARBA" id="ARBA00022842"/>
    </source>
</evidence>
<keyword evidence="3" id="KW-0808">Transferase</keyword>
<dbReference type="PANTHER" id="PTHR32057:SF14">
    <property type="entry name" value="PROTEIN ADENYLYLTRANSFERASE SELO, MITOCHONDRIAL"/>
    <property type="match status" value="1"/>
</dbReference>
<evidence type="ECO:0000256" key="10">
    <source>
        <dbReference type="SAM" id="MobiDB-lite"/>
    </source>
</evidence>
<dbReference type="GO" id="GO:0046872">
    <property type="term" value="F:metal ion binding"/>
    <property type="evidence" value="ECO:0007669"/>
    <property type="project" value="UniProtKB-KW"/>
</dbReference>
<keyword evidence="8" id="KW-0460">Magnesium</keyword>
<dbReference type="GO" id="GO:0070733">
    <property type="term" value="F:AMPylase activity"/>
    <property type="evidence" value="ECO:0007669"/>
    <property type="project" value="TreeGrafter"/>
</dbReference>
<evidence type="ECO:0000256" key="1">
    <source>
        <dbReference type="ARBA" id="ARBA00001946"/>
    </source>
</evidence>
<evidence type="ECO:0000256" key="11">
    <source>
        <dbReference type="SAM" id="SignalP"/>
    </source>
</evidence>
<dbReference type="GO" id="GO:0009534">
    <property type="term" value="C:chloroplast thylakoid"/>
    <property type="evidence" value="ECO:0007669"/>
    <property type="project" value="TreeGrafter"/>
</dbReference>
<sequence>MSRFGCPRSLLAWCPPFLFLSTASKRVRAIGALDGSRQRWWARSGCSSRRTACPSVNSLRPVTMSAARDAAETETPEATAPTAATDTLHTSLRQLQLQATFTAELPADPERKNFVRAVSNAAFTHIPLQAAWPAPELIAWSHDCAVDCFDLRLSSEERALAARVFSGMELLPGSVPYAQRYGGHQFGTWAGQLGDGRAISLGEYVNRNGQRWEPQLKGAGQTPYSRFADGRAVLRSSVREFLVSEALHHLGIPTTRALSLVGTGESVVRDMFYSGDPREEPGAIVCRVAPSWIRFGTFELPALQGEPDLLQQLADYCIRYHFPELRGVEATKEGERVITAAASAGNGAADIPDGASSSSPYVRLLLEVARRTARLVAQWQSVGFVHGVLNTDNMSILGLTMDYGPFGFLDAYAPDYTPNTTDLPGRRYCFAMQPTVGAWNVLRLAEALQPLWGGESVADAVAAEYLRHFQAEMHERLRRKLGFGSWREPEDPQLVHDLYEMMAEDRCDFTRTWRALLRVQPERYREEVSNEEALAPLAPVLGDAAIQNPERQQRWAQWIRRYCQRALSEGADALTVRGSRMRAVSPKYILRNYMAQQAIDRAEQHRDYSEIDRLLQLLRRPYDEQPEWEREYDKPPPAWAQRLGVCMNSCSS</sequence>
<protein>
    <recommendedName>
        <fullName evidence="9">Selenoprotein O</fullName>
    </recommendedName>
</protein>
<keyword evidence="6" id="KW-0547">Nucleotide-binding</keyword>
<evidence type="ECO:0000256" key="7">
    <source>
        <dbReference type="ARBA" id="ARBA00022840"/>
    </source>
</evidence>
<accession>A0AAV9IW48</accession>
<reference evidence="12 13" key="1">
    <citation type="submission" date="2022-07" db="EMBL/GenBank/DDBJ databases">
        <title>Genome-wide signatures of adaptation to extreme environments.</title>
        <authorList>
            <person name="Cho C.H."/>
            <person name="Yoon H.S."/>
        </authorList>
    </citation>
    <scope>NUCLEOTIDE SEQUENCE [LARGE SCALE GENOMIC DNA]</scope>
    <source>
        <strain evidence="12 13">DBV 063 E5</strain>
    </source>
</reference>
<evidence type="ECO:0000256" key="4">
    <source>
        <dbReference type="ARBA" id="ARBA00022695"/>
    </source>
</evidence>
<keyword evidence="5" id="KW-0479">Metal-binding</keyword>
<dbReference type="InterPro" id="IPR003846">
    <property type="entry name" value="SelO"/>
</dbReference>
<dbReference type="PANTHER" id="PTHR32057">
    <property type="entry name" value="PROTEIN ADENYLYLTRANSFERASE SELO, MITOCHONDRIAL"/>
    <property type="match status" value="1"/>
</dbReference>
<organism evidence="12 13">
    <name type="scientific">Cyanidium caldarium</name>
    <name type="common">Red alga</name>
    <dbReference type="NCBI Taxonomy" id="2771"/>
    <lineage>
        <taxon>Eukaryota</taxon>
        <taxon>Rhodophyta</taxon>
        <taxon>Bangiophyceae</taxon>
        <taxon>Cyanidiales</taxon>
        <taxon>Cyanidiaceae</taxon>
        <taxon>Cyanidium</taxon>
    </lineage>
</organism>
<keyword evidence="13" id="KW-1185">Reference proteome</keyword>
<name>A0AAV9IW48_CYACA</name>
<feature type="chain" id="PRO_5043564049" description="Selenoprotein O" evidence="11">
    <location>
        <begin position="30"/>
        <end position="652"/>
    </location>
</feature>
<comment type="similarity">
    <text evidence="2">Belongs to the SELO family.</text>
</comment>
<dbReference type="Proteomes" id="UP001301350">
    <property type="component" value="Unassembled WGS sequence"/>
</dbReference>
<feature type="region of interest" description="Disordered" evidence="10">
    <location>
        <begin position="65"/>
        <end position="84"/>
    </location>
</feature>
<evidence type="ECO:0000313" key="13">
    <source>
        <dbReference type="Proteomes" id="UP001301350"/>
    </source>
</evidence>
<keyword evidence="4" id="KW-0548">Nucleotidyltransferase</keyword>